<gene>
    <name evidence="1" type="ORF">DFR64_1911</name>
</gene>
<dbReference type="GO" id="GO:0043565">
    <property type="term" value="F:sequence-specific DNA binding"/>
    <property type="evidence" value="ECO:0007669"/>
    <property type="project" value="InterPro"/>
</dbReference>
<comment type="caution">
    <text evidence="1">The sequence shown here is derived from an EMBL/GenBank/DDBJ whole genome shotgun (WGS) entry which is preliminary data.</text>
</comment>
<keyword evidence="2" id="KW-1185">Reference proteome</keyword>
<name>A0A347ZNQ7_9CHLR</name>
<dbReference type="AlphaFoldDB" id="A0A347ZNQ7"/>
<dbReference type="InterPro" id="IPR036081">
    <property type="entry name" value="Translin_sf"/>
</dbReference>
<dbReference type="Proteomes" id="UP000256388">
    <property type="component" value="Unassembled WGS sequence"/>
</dbReference>
<accession>A0A347ZNQ7</accession>
<dbReference type="EMBL" id="QUMS01000002">
    <property type="protein sequence ID" value="REG08541.1"/>
    <property type="molecule type" value="Genomic_DNA"/>
</dbReference>
<protein>
    <submittedName>
        <fullName evidence="1">Translin</fullName>
    </submittedName>
</protein>
<organism evidence="1 2">
    <name type="scientific">Pelolinea submarina</name>
    <dbReference type="NCBI Taxonomy" id="913107"/>
    <lineage>
        <taxon>Bacteria</taxon>
        <taxon>Bacillati</taxon>
        <taxon>Chloroflexota</taxon>
        <taxon>Anaerolineae</taxon>
        <taxon>Anaerolineales</taxon>
        <taxon>Anaerolineaceae</taxon>
        <taxon>Pelolinea</taxon>
    </lineage>
</organism>
<evidence type="ECO:0000313" key="2">
    <source>
        <dbReference type="Proteomes" id="UP000256388"/>
    </source>
</evidence>
<dbReference type="Gene3D" id="1.20.58.2140">
    <property type="match status" value="1"/>
</dbReference>
<dbReference type="CDD" id="cd14820">
    <property type="entry name" value="TRAX"/>
    <property type="match status" value="1"/>
</dbReference>
<dbReference type="SUPFAM" id="SSF74784">
    <property type="entry name" value="Translin"/>
    <property type="match status" value="1"/>
</dbReference>
<dbReference type="OrthoDB" id="9794476at2"/>
<dbReference type="PANTHER" id="PTHR10741">
    <property type="entry name" value="TRANSLIN AND TRANSLIN ASSOCIATED PROTEIN X"/>
    <property type="match status" value="1"/>
</dbReference>
<reference evidence="1 2" key="1">
    <citation type="submission" date="2018-08" db="EMBL/GenBank/DDBJ databases">
        <title>Genomic Encyclopedia of Type Strains, Phase IV (KMG-IV): sequencing the most valuable type-strain genomes for metagenomic binning, comparative biology and taxonomic classification.</title>
        <authorList>
            <person name="Goeker M."/>
        </authorList>
    </citation>
    <scope>NUCLEOTIDE SEQUENCE [LARGE SCALE GENOMIC DNA]</scope>
    <source>
        <strain evidence="1 2">DSM 23923</strain>
    </source>
</reference>
<sequence>MTFFDNLAEKTHQDFETRHLVREDALKQTRLLTRCSANAIRAIHRDERDVAEENMLAGRKIVDDLKKSVEPYPEIYFSGYTQDALKEFVEARLTIAFLNNEELPMPEDMGIEYATYIRGLAETIGEMRRRCMDILRQGYSDEAERLLSLMDDIYAILVTLDYPDAITYGLRRQTDMVRGIIERTRADLTLALREQRLQQSLHEFEQRINGNGQG</sequence>
<dbReference type="InterPro" id="IPR002848">
    <property type="entry name" value="Translin_fam"/>
</dbReference>
<evidence type="ECO:0000313" key="1">
    <source>
        <dbReference type="EMBL" id="REG08541.1"/>
    </source>
</evidence>
<dbReference type="RefSeq" id="WP_116225193.1">
    <property type="nucleotide sequence ID" value="NZ_AP018437.1"/>
</dbReference>
<proteinExistence type="predicted"/>